<dbReference type="RefSeq" id="WP_338733276.1">
    <property type="nucleotide sequence ID" value="NZ_CP136924.1"/>
</dbReference>
<gene>
    <name evidence="2" type="ORF">R3L15_03575</name>
    <name evidence="1" type="ORF">R3L16_03820</name>
</gene>
<organism evidence="1 3">
    <name type="scientific">Mangrovimonas cancribranchiae</name>
    <dbReference type="NCBI Taxonomy" id="3080055"/>
    <lineage>
        <taxon>Bacteria</taxon>
        <taxon>Pseudomonadati</taxon>
        <taxon>Bacteroidota</taxon>
        <taxon>Flavobacteriia</taxon>
        <taxon>Flavobacteriales</taxon>
        <taxon>Flavobacteriaceae</taxon>
        <taxon>Mangrovimonas</taxon>
    </lineage>
</organism>
<dbReference type="Proteomes" id="UP001368318">
    <property type="component" value="Chromosome"/>
</dbReference>
<accession>A0AAU6P1P5</accession>
<name>A0AAU6P1P5_9FLAO</name>
<evidence type="ECO:0000313" key="3">
    <source>
        <dbReference type="Proteomes" id="UP001368318"/>
    </source>
</evidence>
<dbReference type="CDD" id="cd07812">
    <property type="entry name" value="SRPBCC"/>
    <property type="match status" value="1"/>
</dbReference>
<dbReference type="AlphaFoldDB" id="A0AAU6P1P5"/>
<dbReference type="KEGG" id="mcaa:R3L15_03575"/>
<sequence length="147" mass="17441">MTSFEGYIDINKPQKEVSKIFANPDNLIHYQDGFVKKELIRGEAGKAGAVSKMYYKYGKRDMVLTETIVKNELPNTFIANYHHKHMDNSLTSEFVVLNENKTRYKYYGSYTRISWVIPKLIAIFYPKLYRKQAEKWMTQFKNYVESR</sequence>
<protein>
    <submittedName>
        <fullName evidence="1">SRPBCC family protein</fullName>
    </submittedName>
</protein>
<dbReference type="EMBL" id="CP136924">
    <property type="protein sequence ID" value="WXA03622.1"/>
    <property type="molecule type" value="Genomic_DNA"/>
</dbReference>
<reference evidence="1 3" key="1">
    <citation type="submission" date="2023-10" db="EMBL/GenBank/DDBJ databases">
        <title>Culture-based analysis of two novel bacteria associated with mangrove crab gills.</title>
        <authorList>
            <person name="Yang X."/>
            <person name="Garuglieri E."/>
            <person name="Van Goethem M.W."/>
            <person name="Fusi M."/>
            <person name="Marasco R."/>
            <person name="Daffonchio D.G."/>
        </authorList>
    </citation>
    <scope>NUCLEOTIDE SEQUENCE [LARGE SCALE GENOMIC DNA]</scope>
    <source>
        <strain evidence="2">UG2-1</strain>
        <strain evidence="1">UG2-2</strain>
        <strain evidence="3">UG2_2</strain>
    </source>
</reference>
<dbReference type="Gene3D" id="3.30.530.20">
    <property type="match status" value="1"/>
</dbReference>
<keyword evidence="3" id="KW-1185">Reference proteome</keyword>
<evidence type="ECO:0000313" key="1">
    <source>
        <dbReference type="EMBL" id="WXA03622.1"/>
    </source>
</evidence>
<dbReference type="SUPFAM" id="SSF55961">
    <property type="entry name" value="Bet v1-like"/>
    <property type="match status" value="1"/>
</dbReference>
<proteinExistence type="predicted"/>
<dbReference type="InterPro" id="IPR023393">
    <property type="entry name" value="START-like_dom_sf"/>
</dbReference>
<evidence type="ECO:0000313" key="2">
    <source>
        <dbReference type="EMBL" id="WXA13955.1"/>
    </source>
</evidence>
<dbReference type="EMBL" id="CP136925">
    <property type="protein sequence ID" value="WXA13955.1"/>
    <property type="molecule type" value="Genomic_DNA"/>
</dbReference>